<evidence type="ECO:0000313" key="10">
    <source>
        <dbReference type="Proteomes" id="UP000823872"/>
    </source>
</evidence>
<keyword evidence="4" id="KW-0689">Ribosomal protein</keyword>
<dbReference type="GeneTree" id="ENSGT00390000007547"/>
<dbReference type="InterPro" id="IPR019338">
    <property type="entry name" value="Ribosomal_bL35m"/>
</dbReference>
<dbReference type="Gene3D" id="4.10.410.60">
    <property type="match status" value="1"/>
</dbReference>
<evidence type="ECO:0000256" key="7">
    <source>
        <dbReference type="ARBA" id="ARBA00035273"/>
    </source>
</evidence>
<dbReference type="PANTHER" id="PTHR15909:SF0">
    <property type="entry name" value="LARGE RIBOSOMAL SUBUNIT PROTEIN BL35M"/>
    <property type="match status" value="1"/>
</dbReference>
<reference evidence="9" key="2">
    <citation type="submission" date="2025-08" db="UniProtKB">
        <authorList>
            <consortium name="Ensembl"/>
        </authorList>
    </citation>
    <scope>IDENTIFICATION</scope>
    <source>
        <strain evidence="9">breed Abyssinian</strain>
    </source>
</reference>
<dbReference type="Proteomes" id="UP000823872">
    <property type="component" value="Chromosome A3"/>
</dbReference>
<dbReference type="Pfam" id="PF01632">
    <property type="entry name" value="Ribosomal_L35p"/>
    <property type="match status" value="1"/>
</dbReference>
<reference evidence="9 10" key="1">
    <citation type="submission" date="2021-02" db="EMBL/GenBank/DDBJ databases">
        <title>Safari Cat Assemblies.</title>
        <authorList>
            <person name="Bredemeyer K.R."/>
            <person name="Murphy W.J."/>
        </authorList>
    </citation>
    <scope>NUCLEOTIDE SEQUENCE [LARGE SCALE GENOMIC DNA]</scope>
</reference>
<accession>A0ABI7W2Z9</accession>
<evidence type="ECO:0000256" key="8">
    <source>
        <dbReference type="ARBA" id="ARBA00035418"/>
    </source>
</evidence>
<dbReference type="InterPro" id="IPR021137">
    <property type="entry name" value="Ribosomal_bL35-like"/>
</dbReference>
<dbReference type="SUPFAM" id="SSF143034">
    <property type="entry name" value="L35p-like"/>
    <property type="match status" value="1"/>
</dbReference>
<dbReference type="InterPro" id="IPR037229">
    <property type="entry name" value="Ribosomal_bL35_sf"/>
</dbReference>
<keyword evidence="6" id="KW-0687">Ribonucleoprotein</keyword>
<evidence type="ECO:0000256" key="4">
    <source>
        <dbReference type="ARBA" id="ARBA00022980"/>
    </source>
</evidence>
<organism evidence="9 10">
    <name type="scientific">Felis catus</name>
    <name type="common">Cat</name>
    <name type="synonym">Felis silvestris catus</name>
    <dbReference type="NCBI Taxonomy" id="9685"/>
    <lineage>
        <taxon>Eukaryota</taxon>
        <taxon>Metazoa</taxon>
        <taxon>Chordata</taxon>
        <taxon>Craniata</taxon>
        <taxon>Vertebrata</taxon>
        <taxon>Euteleostomi</taxon>
        <taxon>Mammalia</taxon>
        <taxon>Eutheria</taxon>
        <taxon>Laurasiatheria</taxon>
        <taxon>Carnivora</taxon>
        <taxon>Feliformia</taxon>
        <taxon>Felidae</taxon>
        <taxon>Felinae</taxon>
        <taxon>Felis</taxon>
    </lineage>
</organism>
<dbReference type="PANTHER" id="PTHR15909">
    <property type="entry name" value="39S RIBOSOMAL PROTEIN L35, MITOCHONDRIAL"/>
    <property type="match status" value="1"/>
</dbReference>
<keyword evidence="3" id="KW-0809">Transit peptide</keyword>
<protein>
    <recommendedName>
        <fullName evidence="7">Large ribosomal subunit protein bL35m</fullName>
    </recommendedName>
    <alternativeName>
        <fullName evidence="8">39S ribosomal protein L35, mitochondrial</fullName>
    </alternativeName>
</protein>
<reference evidence="9" key="3">
    <citation type="submission" date="2025-09" db="UniProtKB">
        <authorList>
            <consortium name="Ensembl"/>
        </authorList>
    </citation>
    <scope>IDENTIFICATION</scope>
    <source>
        <strain evidence="9">breed Abyssinian</strain>
    </source>
</reference>
<keyword evidence="5" id="KW-0496">Mitochondrion</keyword>
<evidence type="ECO:0000256" key="3">
    <source>
        <dbReference type="ARBA" id="ARBA00022946"/>
    </source>
</evidence>
<sequence length="296" mass="33410">MHSVHASRAPPPPLCDAPSDLSPGISTHSFRQAVLSLAQVPSPLQVYVCFSPLAFMYVYPIRTLYLLLWPVHFLEESSSTFFVLYKTSCYSVASAGNGQAFAPLPCHCPMCYGALLHQIVRSGVLRPLNILVSSACQNGVKNACLSSALSTRHFSSLQTSVVSSAPRLATSVRNLTCGHTAAILNRAAPLLPNVLKLPVRTVTYFSSRKGKRKTVKAVIYRFLRLHSGLWLRRKAGYKKKLWKKTTARKRRLREFVFCNKTQSKLLDKMTTSFWKRRNWYADDPYQKYHDRTNLKV</sequence>
<evidence type="ECO:0000256" key="6">
    <source>
        <dbReference type="ARBA" id="ARBA00023274"/>
    </source>
</evidence>
<evidence type="ECO:0000256" key="5">
    <source>
        <dbReference type="ARBA" id="ARBA00023128"/>
    </source>
</evidence>
<comment type="similarity">
    <text evidence="2">Belongs to the bacterial ribosomal protein bL35 family.</text>
</comment>
<keyword evidence="10" id="KW-1185">Reference proteome</keyword>
<name>A0ABI7W2Z9_FELCA</name>
<proteinExistence type="inferred from homology"/>
<evidence type="ECO:0000256" key="2">
    <source>
        <dbReference type="ARBA" id="ARBA00006598"/>
    </source>
</evidence>
<gene>
    <name evidence="9" type="primary">MRPL35</name>
</gene>
<comment type="subcellular location">
    <subcellularLocation>
        <location evidence="1">Mitochondrion</location>
    </subcellularLocation>
</comment>
<dbReference type="Ensembl" id="ENSFCTT00005005816.1">
    <property type="protein sequence ID" value="ENSFCTP00005003663.1"/>
    <property type="gene ID" value="ENSFCTG00005002201.1"/>
</dbReference>
<evidence type="ECO:0000313" key="9">
    <source>
        <dbReference type="Ensembl" id="ENSFCTP00005003663.1"/>
    </source>
</evidence>
<evidence type="ECO:0000256" key="1">
    <source>
        <dbReference type="ARBA" id="ARBA00004173"/>
    </source>
</evidence>